<accession>A0ABW4Y982</accession>
<comment type="caution">
    <text evidence="1">The sequence shown here is derived from an EMBL/GenBank/DDBJ whole genome shotgun (WGS) entry which is preliminary data.</text>
</comment>
<organism evidence="1 2">
    <name type="scientific">Thiorhodococcus fuscus</name>
    <dbReference type="NCBI Taxonomy" id="527200"/>
    <lineage>
        <taxon>Bacteria</taxon>
        <taxon>Pseudomonadati</taxon>
        <taxon>Pseudomonadota</taxon>
        <taxon>Gammaproteobacteria</taxon>
        <taxon>Chromatiales</taxon>
        <taxon>Chromatiaceae</taxon>
        <taxon>Thiorhodococcus</taxon>
    </lineage>
</organism>
<reference evidence="2" key="1">
    <citation type="journal article" date="2019" name="Int. J. Syst. Evol. Microbiol.">
        <title>The Global Catalogue of Microorganisms (GCM) 10K type strain sequencing project: providing services to taxonomists for standard genome sequencing and annotation.</title>
        <authorList>
            <consortium name="The Broad Institute Genomics Platform"/>
            <consortium name="The Broad Institute Genome Sequencing Center for Infectious Disease"/>
            <person name="Wu L."/>
            <person name="Ma J."/>
        </authorList>
    </citation>
    <scope>NUCLEOTIDE SEQUENCE [LARGE SCALE GENOMIC DNA]</scope>
    <source>
        <strain evidence="2">KACC 12597</strain>
    </source>
</reference>
<sequence>MQLPPDHLLGCHLAARDNMEAGYDKAQASRISVTESLHLIYQAASRGACRSTDNRCQSGRMTLWLVAPKLKELTKGLQLVFRGARFEKWIGDYGQQKEGKVEKVGQIVAGFLKQFDEDQVSTRALKSLVPELGELPKMSGTRAIDIALELEPSWMKEGRSLVRPFGAVTA</sequence>
<gene>
    <name evidence="1" type="ORF">ACFSJC_05610</name>
</gene>
<evidence type="ECO:0000313" key="1">
    <source>
        <dbReference type="EMBL" id="MFD2111313.1"/>
    </source>
</evidence>
<dbReference type="EMBL" id="JBHUHX010000010">
    <property type="protein sequence ID" value="MFD2111313.1"/>
    <property type="molecule type" value="Genomic_DNA"/>
</dbReference>
<keyword evidence="2" id="KW-1185">Reference proteome</keyword>
<protein>
    <submittedName>
        <fullName evidence="1">Uncharacterized protein</fullName>
    </submittedName>
</protein>
<dbReference type="Proteomes" id="UP001597337">
    <property type="component" value="Unassembled WGS sequence"/>
</dbReference>
<evidence type="ECO:0000313" key="2">
    <source>
        <dbReference type="Proteomes" id="UP001597337"/>
    </source>
</evidence>
<dbReference type="RefSeq" id="WP_386024399.1">
    <property type="nucleotide sequence ID" value="NZ_JBHUHX010000010.1"/>
</dbReference>
<name>A0ABW4Y982_9GAMM</name>
<proteinExistence type="predicted"/>